<name>A0ABT3PXY0_9BACT</name>
<dbReference type="SUPFAM" id="SSF50800">
    <property type="entry name" value="PK beta-barrel domain-like"/>
    <property type="match status" value="1"/>
</dbReference>
<dbReference type="Gene3D" id="2.40.33.10">
    <property type="entry name" value="PK beta-barrel domain-like"/>
    <property type="match status" value="1"/>
</dbReference>
<dbReference type="PROSITE" id="PS00110">
    <property type="entry name" value="PYRUVATE_KINASE"/>
    <property type="match status" value="1"/>
</dbReference>
<dbReference type="GO" id="GO:0004743">
    <property type="term" value="F:pyruvate kinase activity"/>
    <property type="evidence" value="ECO:0007669"/>
    <property type="project" value="UniProtKB-EC"/>
</dbReference>
<evidence type="ECO:0000256" key="9">
    <source>
        <dbReference type="ARBA" id="ARBA00022840"/>
    </source>
</evidence>
<dbReference type="RefSeq" id="WP_265788859.1">
    <property type="nucleotide sequence ID" value="NZ_BAABRS010000001.1"/>
</dbReference>
<evidence type="ECO:0000256" key="10">
    <source>
        <dbReference type="ARBA" id="ARBA00022842"/>
    </source>
</evidence>
<keyword evidence="6" id="KW-0479">Metal-binding</keyword>
<evidence type="ECO:0000256" key="13">
    <source>
        <dbReference type="NCBIfam" id="TIGR01064"/>
    </source>
</evidence>
<evidence type="ECO:0000259" key="16">
    <source>
        <dbReference type="Pfam" id="PF02887"/>
    </source>
</evidence>
<evidence type="ECO:0000256" key="4">
    <source>
        <dbReference type="ARBA" id="ARBA00012142"/>
    </source>
</evidence>
<organism evidence="17 18">
    <name type="scientific">Fodinibius salicampi</name>
    <dbReference type="NCBI Taxonomy" id="1920655"/>
    <lineage>
        <taxon>Bacteria</taxon>
        <taxon>Pseudomonadati</taxon>
        <taxon>Balneolota</taxon>
        <taxon>Balneolia</taxon>
        <taxon>Balneolales</taxon>
        <taxon>Balneolaceae</taxon>
        <taxon>Fodinibius</taxon>
    </lineage>
</organism>
<dbReference type="Pfam" id="PF00224">
    <property type="entry name" value="PK"/>
    <property type="match status" value="1"/>
</dbReference>
<keyword evidence="18" id="KW-1185">Reference proteome</keyword>
<keyword evidence="9" id="KW-0067">ATP-binding</keyword>
<evidence type="ECO:0000256" key="5">
    <source>
        <dbReference type="ARBA" id="ARBA00022679"/>
    </source>
</evidence>
<comment type="pathway">
    <text evidence="2 14">Carbohydrate degradation; glycolysis; pyruvate from D-glyceraldehyde 3-phosphate: step 5/5.</text>
</comment>
<feature type="domain" description="Pyruvate kinase barrel" evidence="15">
    <location>
        <begin position="12"/>
        <end position="332"/>
    </location>
</feature>
<comment type="cofactor">
    <cofactor evidence="1">
        <name>K(+)</name>
        <dbReference type="ChEBI" id="CHEBI:29103"/>
    </cofactor>
</comment>
<comment type="similarity">
    <text evidence="3 14">Belongs to the pyruvate kinase family.</text>
</comment>
<comment type="catalytic activity">
    <reaction evidence="14">
        <text>pyruvate + ATP = phosphoenolpyruvate + ADP + H(+)</text>
        <dbReference type="Rhea" id="RHEA:18157"/>
        <dbReference type="ChEBI" id="CHEBI:15361"/>
        <dbReference type="ChEBI" id="CHEBI:15378"/>
        <dbReference type="ChEBI" id="CHEBI:30616"/>
        <dbReference type="ChEBI" id="CHEBI:58702"/>
        <dbReference type="ChEBI" id="CHEBI:456216"/>
        <dbReference type="EC" id="2.7.1.40"/>
    </reaction>
</comment>
<dbReference type="Gene3D" id="3.40.1380.20">
    <property type="entry name" value="Pyruvate kinase, C-terminal domain"/>
    <property type="match status" value="1"/>
</dbReference>
<dbReference type="NCBIfam" id="NF004978">
    <property type="entry name" value="PRK06354.1"/>
    <property type="match status" value="1"/>
</dbReference>
<dbReference type="InterPro" id="IPR015793">
    <property type="entry name" value="Pyrv_Knase_brl"/>
</dbReference>
<keyword evidence="12 17" id="KW-0670">Pyruvate</keyword>
<dbReference type="SUPFAM" id="SSF51621">
    <property type="entry name" value="Phosphoenolpyruvate/pyruvate domain"/>
    <property type="match status" value="1"/>
</dbReference>
<protein>
    <recommendedName>
        <fullName evidence="4 13">Pyruvate kinase</fullName>
        <ecNumber evidence="4 13">2.7.1.40</ecNumber>
    </recommendedName>
</protein>
<dbReference type="EMBL" id="JAJNDC010000001">
    <property type="protein sequence ID" value="MCW9712709.1"/>
    <property type="molecule type" value="Genomic_DNA"/>
</dbReference>
<dbReference type="SUPFAM" id="SSF52935">
    <property type="entry name" value="PK C-terminal domain-like"/>
    <property type="match status" value="1"/>
</dbReference>
<proteinExistence type="inferred from homology"/>
<feature type="domain" description="Pyruvate kinase C-terminal" evidence="16">
    <location>
        <begin position="367"/>
        <end position="480"/>
    </location>
</feature>
<dbReference type="PANTHER" id="PTHR11817">
    <property type="entry name" value="PYRUVATE KINASE"/>
    <property type="match status" value="1"/>
</dbReference>
<dbReference type="InterPro" id="IPR015813">
    <property type="entry name" value="Pyrv/PenolPyrv_kinase-like_dom"/>
</dbReference>
<dbReference type="Proteomes" id="UP001207337">
    <property type="component" value="Unassembled WGS sequence"/>
</dbReference>
<dbReference type="InterPro" id="IPR018209">
    <property type="entry name" value="Pyrv_Knase_AS"/>
</dbReference>
<evidence type="ECO:0000256" key="6">
    <source>
        <dbReference type="ARBA" id="ARBA00022723"/>
    </source>
</evidence>
<comment type="caution">
    <text evidence="17">The sequence shown here is derived from an EMBL/GenBank/DDBJ whole genome shotgun (WGS) entry which is preliminary data.</text>
</comment>
<dbReference type="GO" id="GO:0016301">
    <property type="term" value="F:kinase activity"/>
    <property type="evidence" value="ECO:0007669"/>
    <property type="project" value="UniProtKB-KW"/>
</dbReference>
<accession>A0ABT3PXY0</accession>
<dbReference type="PRINTS" id="PR01050">
    <property type="entry name" value="PYRUVTKNASE"/>
</dbReference>
<dbReference type="InterPro" id="IPR001697">
    <property type="entry name" value="Pyr_Knase"/>
</dbReference>
<dbReference type="InterPro" id="IPR015795">
    <property type="entry name" value="Pyrv_Knase_C"/>
</dbReference>
<keyword evidence="8 14" id="KW-0418">Kinase</keyword>
<evidence type="ECO:0000256" key="8">
    <source>
        <dbReference type="ARBA" id="ARBA00022777"/>
    </source>
</evidence>
<evidence type="ECO:0000256" key="2">
    <source>
        <dbReference type="ARBA" id="ARBA00004997"/>
    </source>
</evidence>
<dbReference type="InterPro" id="IPR040442">
    <property type="entry name" value="Pyrv_kinase-like_dom_sf"/>
</dbReference>
<evidence type="ECO:0000259" key="15">
    <source>
        <dbReference type="Pfam" id="PF00224"/>
    </source>
</evidence>
<evidence type="ECO:0000313" key="18">
    <source>
        <dbReference type="Proteomes" id="UP001207337"/>
    </source>
</evidence>
<dbReference type="EC" id="2.7.1.40" evidence="4 13"/>
<evidence type="ECO:0000256" key="12">
    <source>
        <dbReference type="ARBA" id="ARBA00023317"/>
    </source>
</evidence>
<gene>
    <name evidence="17" type="primary">pyk</name>
    <name evidence="17" type="ORF">LQ318_07315</name>
</gene>
<sequence>MSKEKLMNIGERRTKIVCTLGPSSNTEEKIDALIRAGMNVARINFSHGTHEDNGQVIRNVRKVADKYNLAVPILADLQGPKIRVGNMKDDGQMIKEDDYVTLTPEDVEGTSELVPVDYPHLVEDASEGNRILIDDGLLELRVVKKDEDSIVAQVVVGGLLKSRKGVNLPDVDISMSSLTEKDIKDLEFAASQDVDYFAMSFVRSANDIQDVISRVRAEGSNAGIIAKIEKPEAVEVIDDIIEEANGIMVARGDLGIEIPSEKVPMVQKNIIDRCRRVGKPVITATQMLDSMIENPRPTRAESSDVANAVLDGTDAVMLSGETAAGKYPTESVKTMDKICRSVEEDALQIYQSLKYRKPEWKEKQVVESLAYSCVTLGNNVEAKAISTITRSGSTARRIAKFRPQVPIVAFTESDEVRRKLGLVWGVRSVKIDERSKTTDQSVRVMEDYLIGQGLVNEGDRAIIASGMPVAKRGGTNMIKVSTI</sequence>
<evidence type="ECO:0000256" key="14">
    <source>
        <dbReference type="RuleBase" id="RU000504"/>
    </source>
</evidence>
<dbReference type="InterPro" id="IPR015806">
    <property type="entry name" value="Pyrv_Knase_insert_dom_sf"/>
</dbReference>
<keyword evidence="11 14" id="KW-0324">Glycolysis</keyword>
<evidence type="ECO:0000256" key="11">
    <source>
        <dbReference type="ARBA" id="ARBA00023152"/>
    </source>
</evidence>
<keyword evidence="5 14" id="KW-0808">Transferase</keyword>
<evidence type="ECO:0000313" key="17">
    <source>
        <dbReference type="EMBL" id="MCW9712709.1"/>
    </source>
</evidence>
<reference evidence="17 18" key="1">
    <citation type="submission" date="2021-11" db="EMBL/GenBank/DDBJ databases">
        <title>Aliifidinibius sp. nov., a new bacterium isolated from saline soil.</title>
        <authorList>
            <person name="Galisteo C."/>
            <person name="De La Haba R."/>
            <person name="Sanchez-Porro C."/>
            <person name="Ventosa A."/>
        </authorList>
    </citation>
    <scope>NUCLEOTIDE SEQUENCE [LARGE SCALE GENOMIC DNA]</scope>
    <source>
        <strain evidence="17 18">KACC 190600</strain>
    </source>
</reference>
<dbReference type="InterPro" id="IPR011037">
    <property type="entry name" value="Pyrv_Knase-like_insert_dom_sf"/>
</dbReference>
<keyword evidence="10 14" id="KW-0460">Magnesium</keyword>
<dbReference type="NCBIfam" id="NF004491">
    <property type="entry name" value="PRK05826.1"/>
    <property type="match status" value="1"/>
</dbReference>
<evidence type="ECO:0000256" key="7">
    <source>
        <dbReference type="ARBA" id="ARBA00022741"/>
    </source>
</evidence>
<dbReference type="NCBIfam" id="TIGR01064">
    <property type="entry name" value="pyruv_kin"/>
    <property type="match status" value="1"/>
</dbReference>
<dbReference type="Gene3D" id="3.20.20.60">
    <property type="entry name" value="Phosphoenolpyruvate-binding domains"/>
    <property type="match status" value="1"/>
</dbReference>
<keyword evidence="7" id="KW-0547">Nucleotide-binding</keyword>
<evidence type="ECO:0000256" key="1">
    <source>
        <dbReference type="ARBA" id="ARBA00001958"/>
    </source>
</evidence>
<dbReference type="Pfam" id="PF02887">
    <property type="entry name" value="PK_C"/>
    <property type="match status" value="1"/>
</dbReference>
<evidence type="ECO:0000256" key="3">
    <source>
        <dbReference type="ARBA" id="ARBA00008663"/>
    </source>
</evidence>
<dbReference type="InterPro" id="IPR036918">
    <property type="entry name" value="Pyrv_Knase_C_sf"/>
</dbReference>